<gene>
    <name evidence="1" type="ORF">Metlim_2185</name>
</gene>
<dbReference type="STRING" id="937775.Metlim_2185"/>
<name>H1Z0W0_9EURY</name>
<proteinExistence type="predicted"/>
<dbReference type="InParanoid" id="H1Z0W0"/>
<keyword evidence="2" id="KW-1185">Reference proteome</keyword>
<dbReference type="HOGENOM" id="CLU_2857112_0_0_2"/>
<dbReference type="Proteomes" id="UP000005741">
    <property type="component" value="Chromosome"/>
</dbReference>
<protein>
    <submittedName>
        <fullName evidence="1">Uncharacterized protein</fullName>
    </submittedName>
</protein>
<dbReference type="RefSeq" id="WP_004078505.1">
    <property type="nucleotide sequence ID" value="NZ_CM001436.1"/>
</dbReference>
<dbReference type="EMBL" id="CM001436">
    <property type="protein sequence ID" value="EHQ36253.1"/>
    <property type="molecule type" value="Genomic_DNA"/>
</dbReference>
<dbReference type="OrthoDB" id="112421at2157"/>
<organism evidence="1 2">
    <name type="scientific">Methanoplanus limicola DSM 2279</name>
    <dbReference type="NCBI Taxonomy" id="937775"/>
    <lineage>
        <taxon>Archaea</taxon>
        <taxon>Methanobacteriati</taxon>
        <taxon>Methanobacteriota</taxon>
        <taxon>Stenosarchaea group</taxon>
        <taxon>Methanomicrobia</taxon>
        <taxon>Methanomicrobiales</taxon>
        <taxon>Methanomicrobiaceae</taxon>
        <taxon>Methanoplanus</taxon>
    </lineage>
</organism>
<sequence length="64" mass="7107">MAADKGSTVELNGGKYPLFLIPQVVKGEVDKHKDKLRGLHIRRTGGHSFRVMTTVVSDGEERDE</sequence>
<dbReference type="AlphaFoldDB" id="H1Z0W0"/>
<evidence type="ECO:0000313" key="1">
    <source>
        <dbReference type="EMBL" id="EHQ36253.1"/>
    </source>
</evidence>
<accession>H1Z0W0</accession>
<evidence type="ECO:0000313" key="2">
    <source>
        <dbReference type="Proteomes" id="UP000005741"/>
    </source>
</evidence>
<reference evidence="1 2" key="1">
    <citation type="submission" date="2011-10" db="EMBL/GenBank/DDBJ databases">
        <title>The Improved High-Quality Draft genome of Methanoplanus limicola DSM 2279.</title>
        <authorList>
            <consortium name="US DOE Joint Genome Institute (JGI-PGF)"/>
            <person name="Lucas S."/>
            <person name="Copeland A."/>
            <person name="Lapidus A."/>
            <person name="Glavina del Rio T."/>
            <person name="Dalin E."/>
            <person name="Tice H."/>
            <person name="Bruce D."/>
            <person name="Goodwin L."/>
            <person name="Pitluck S."/>
            <person name="Peters L."/>
            <person name="Mikhailova N."/>
            <person name="Lu M."/>
            <person name="Kyrpides N."/>
            <person name="Mavromatis K."/>
            <person name="Ivanova N."/>
            <person name="Markowitz V."/>
            <person name="Cheng J.-F."/>
            <person name="Hugenholtz P."/>
            <person name="Woyke T."/>
            <person name="Wu D."/>
            <person name="Wirth R."/>
            <person name="Brambilla E.-M."/>
            <person name="Klenk H.-P."/>
            <person name="Eisen J.A."/>
        </authorList>
    </citation>
    <scope>NUCLEOTIDE SEQUENCE [LARGE SCALE GENOMIC DNA]</scope>
    <source>
        <strain evidence="1 2">DSM 2279</strain>
    </source>
</reference>